<evidence type="ECO:0000313" key="1">
    <source>
        <dbReference type="EMBL" id="QHU14244.1"/>
    </source>
</evidence>
<protein>
    <submittedName>
        <fullName evidence="1">Uncharacterized protein</fullName>
    </submittedName>
</protein>
<organism evidence="1">
    <name type="scientific">viral metagenome</name>
    <dbReference type="NCBI Taxonomy" id="1070528"/>
    <lineage>
        <taxon>unclassified sequences</taxon>
        <taxon>metagenomes</taxon>
        <taxon>organismal metagenomes</taxon>
    </lineage>
</organism>
<dbReference type="AlphaFoldDB" id="A0A6C0KDG1"/>
<sequence>MATQKRIFRISNDQLRTLAETYKITDMETGNSTSTFILQYWKKTFKTGTFEITRTGLLREATWARKNDFPEWCELVSSWADQAV</sequence>
<proteinExistence type="predicted"/>
<reference evidence="1" key="1">
    <citation type="journal article" date="2020" name="Nature">
        <title>Giant virus diversity and host interactions through global metagenomics.</title>
        <authorList>
            <person name="Schulz F."/>
            <person name="Roux S."/>
            <person name="Paez-Espino D."/>
            <person name="Jungbluth S."/>
            <person name="Walsh D.A."/>
            <person name="Denef V.J."/>
            <person name="McMahon K.D."/>
            <person name="Konstantinidis K.T."/>
            <person name="Eloe-Fadrosh E.A."/>
            <person name="Kyrpides N.C."/>
            <person name="Woyke T."/>
        </authorList>
    </citation>
    <scope>NUCLEOTIDE SEQUENCE</scope>
    <source>
        <strain evidence="1">GVMAG-S-1101182-85</strain>
    </source>
</reference>
<accession>A0A6C0KDG1</accession>
<dbReference type="EMBL" id="MN740836">
    <property type="protein sequence ID" value="QHU14244.1"/>
    <property type="molecule type" value="Genomic_DNA"/>
</dbReference>
<name>A0A6C0KDG1_9ZZZZ</name>